<feature type="compositionally biased region" description="Pro residues" evidence="1">
    <location>
        <begin position="136"/>
        <end position="148"/>
    </location>
</feature>
<feature type="domain" description="DUF630" evidence="3">
    <location>
        <begin position="1"/>
        <end position="59"/>
    </location>
</feature>
<dbReference type="OrthoDB" id="1919226at2759"/>
<reference evidence="4" key="1">
    <citation type="submission" date="2020-01" db="EMBL/GenBank/DDBJ databases">
        <title>Genome sequence of Kobresia littledalei, the first chromosome-level genome in the family Cyperaceae.</title>
        <authorList>
            <person name="Qu G."/>
        </authorList>
    </citation>
    <scope>NUCLEOTIDE SEQUENCE</scope>
    <source>
        <strain evidence="4">C.B.Clarke</strain>
        <tissue evidence="4">Leaf</tissue>
    </source>
</reference>
<evidence type="ECO:0000256" key="1">
    <source>
        <dbReference type="SAM" id="MobiDB-lite"/>
    </source>
</evidence>
<accession>A0A833RJR1</accession>
<evidence type="ECO:0000259" key="2">
    <source>
        <dbReference type="Pfam" id="PF04782"/>
    </source>
</evidence>
<name>A0A833RJR1_9POAL</name>
<dbReference type="Pfam" id="PF04782">
    <property type="entry name" value="DUF632"/>
    <property type="match status" value="1"/>
</dbReference>
<dbReference type="Pfam" id="PF04783">
    <property type="entry name" value="DUF630"/>
    <property type="match status" value="1"/>
</dbReference>
<sequence length="794" mass="88827">MGCAASRIENEDTVRRCKERRRLMKEAVHSRQLLASAHADYLRSMRLAAASLSRFAAGEPFLSISGSTPPVLLLAHKHQTAATTTISASSSLPPPTPQPPPPPLAPHYSHASPTISATKLPHILSRSTSSFRQPPNTNPNPNPNPPPHSFRLPHILSDSSPAPSTRKRGDINYANRSNLASTPSMSSSAWDWENFYPPSPPDSEYFERRKAETEAANQQQQQYQHDLREEDEFSDDHEEEEEEEGGGGGEDEFEEQEDQYMYNDQLKRQQEDNDDMMCREWDERYTSTSSSSTRSRSDGYDETRSRSEAYGYGYGYGVQSVQEMGRSAPTSEIMPPSSALTVGPGAAVHHRTLAEIAASIEEYFVKAAEAGSAVSELLETGRAQLDRSFRQLKKTVYHSNSVLSALSSTWSSKPPLAVRYQLDTGALQDSGGSTSHGSTLERLLAWEKKLYEEVKAKESVKIEHEKKLSTLQSQEYRGKDDVKLDKTKTAIKRLQSLIIVTSQAVTTTSSAILTVRDNELAPQLVELCYALLKMWRSMHQFHEIQNNIVQQVRGLVNCATGEPTSDLQRMATRDLEAAVASWHSAFGRLIKYQREYIRSLYSWLKLTLFQVTTDDAKKDHSTPISLELTAFCDEWKQALDRLPDTVASEAIKSFMNVIHVIYSKQAEELKVKKRADNLSKELEKKAKALRGIEKKYYQSYSMIGLALPGSGREVDGQVFDARDPLAEKKAELALVRRKVEDEMTRHSKAIEVTRSMTLNNIQTGLPGVFQAITGFSALFVEVLETVCRRAGSVH</sequence>
<proteinExistence type="predicted"/>
<feature type="region of interest" description="Disordered" evidence="1">
    <location>
        <begin position="127"/>
        <end position="188"/>
    </location>
</feature>
<dbReference type="EMBL" id="SWLB01000008">
    <property type="protein sequence ID" value="KAF3336094.1"/>
    <property type="molecule type" value="Genomic_DNA"/>
</dbReference>
<keyword evidence="5" id="KW-1185">Reference proteome</keyword>
<dbReference type="PANTHER" id="PTHR21450:SF9">
    <property type="entry name" value="BZIP DOMAIN CLASS TRANSCRIPTION FACTOR (DUF630 AND DUF632)-RELATED"/>
    <property type="match status" value="1"/>
</dbReference>
<dbReference type="InterPro" id="IPR006868">
    <property type="entry name" value="DUF630"/>
</dbReference>
<evidence type="ECO:0000313" key="5">
    <source>
        <dbReference type="Proteomes" id="UP000623129"/>
    </source>
</evidence>
<feature type="region of interest" description="Disordered" evidence="1">
    <location>
        <begin position="283"/>
        <end position="307"/>
    </location>
</feature>
<feature type="domain" description="DUF632" evidence="2">
    <location>
        <begin position="353"/>
        <end position="659"/>
    </location>
</feature>
<feature type="compositionally biased region" description="Basic and acidic residues" evidence="1">
    <location>
        <begin position="295"/>
        <end position="307"/>
    </location>
</feature>
<evidence type="ECO:0000259" key="3">
    <source>
        <dbReference type="Pfam" id="PF04783"/>
    </source>
</evidence>
<feature type="region of interest" description="Disordered" evidence="1">
    <location>
        <begin position="84"/>
        <end position="112"/>
    </location>
</feature>
<dbReference type="AlphaFoldDB" id="A0A833RJR1"/>
<dbReference type="Proteomes" id="UP000623129">
    <property type="component" value="Unassembled WGS sequence"/>
</dbReference>
<evidence type="ECO:0000313" key="4">
    <source>
        <dbReference type="EMBL" id="KAF3336094.1"/>
    </source>
</evidence>
<organism evidence="4 5">
    <name type="scientific">Carex littledalei</name>
    <dbReference type="NCBI Taxonomy" id="544730"/>
    <lineage>
        <taxon>Eukaryota</taxon>
        <taxon>Viridiplantae</taxon>
        <taxon>Streptophyta</taxon>
        <taxon>Embryophyta</taxon>
        <taxon>Tracheophyta</taxon>
        <taxon>Spermatophyta</taxon>
        <taxon>Magnoliopsida</taxon>
        <taxon>Liliopsida</taxon>
        <taxon>Poales</taxon>
        <taxon>Cyperaceae</taxon>
        <taxon>Cyperoideae</taxon>
        <taxon>Cariceae</taxon>
        <taxon>Carex</taxon>
        <taxon>Carex subgen. Euthyceras</taxon>
    </lineage>
</organism>
<dbReference type="InterPro" id="IPR006867">
    <property type="entry name" value="DUF632"/>
</dbReference>
<feature type="compositionally biased region" description="Acidic residues" evidence="1">
    <location>
        <begin position="229"/>
        <end position="253"/>
    </location>
</feature>
<dbReference type="PANTHER" id="PTHR21450">
    <property type="entry name" value="PROTEIN ALTERED PHOSPHATE STARVATION RESPONSE 1"/>
    <property type="match status" value="1"/>
</dbReference>
<feature type="region of interest" description="Disordered" evidence="1">
    <location>
        <begin position="201"/>
        <end position="253"/>
    </location>
</feature>
<feature type="compositionally biased region" description="Pro residues" evidence="1">
    <location>
        <begin position="92"/>
        <end position="105"/>
    </location>
</feature>
<feature type="compositionally biased region" description="Polar residues" evidence="1">
    <location>
        <begin position="174"/>
        <end position="188"/>
    </location>
</feature>
<gene>
    <name evidence="4" type="ORF">FCM35_KLT20601</name>
</gene>
<comment type="caution">
    <text evidence="4">The sequence shown here is derived from an EMBL/GenBank/DDBJ whole genome shotgun (WGS) entry which is preliminary data.</text>
</comment>
<protein>
    <submittedName>
        <fullName evidence="4">Uncharacterized protein</fullName>
    </submittedName>
</protein>